<proteinExistence type="predicted"/>
<dbReference type="RefSeq" id="WP_083091451.1">
    <property type="nucleotide sequence ID" value="NZ_CP059488.1"/>
</dbReference>
<dbReference type="AlphaFoldDB" id="A0A7T4WD16"/>
<feature type="chain" id="PRO_5032588541" description="Transporter" evidence="1">
    <location>
        <begin position="30"/>
        <end position="350"/>
    </location>
</feature>
<reference evidence="2 3" key="1">
    <citation type="submission" date="2020-07" db="EMBL/GenBank/DDBJ databases">
        <title>Complete genome sequence analysis of Acidithiobacillus ferrivorans XJFY6S-08 reveals extreme environmental adaptation to alpine acid mine drainage.</title>
        <authorList>
            <person name="Yan L."/>
            <person name="Ni Y."/>
        </authorList>
    </citation>
    <scope>NUCLEOTIDE SEQUENCE [LARGE SCALE GENOMIC DNA]</scope>
    <source>
        <strain evidence="2 3">XJFY6S-08</strain>
    </source>
</reference>
<dbReference type="Proteomes" id="UP000595420">
    <property type="component" value="Chromosome"/>
</dbReference>
<evidence type="ECO:0000256" key="1">
    <source>
        <dbReference type="SAM" id="SignalP"/>
    </source>
</evidence>
<dbReference type="EMBL" id="CP059488">
    <property type="protein sequence ID" value="QQD72388.1"/>
    <property type="molecule type" value="Genomic_DNA"/>
</dbReference>
<accession>A0A7T4WD16</accession>
<keyword evidence="1" id="KW-0732">Signal</keyword>
<evidence type="ECO:0000313" key="2">
    <source>
        <dbReference type="EMBL" id="QQD72388.1"/>
    </source>
</evidence>
<evidence type="ECO:0008006" key="4">
    <source>
        <dbReference type="Google" id="ProtNLM"/>
    </source>
</evidence>
<feature type="signal peptide" evidence="1">
    <location>
        <begin position="1"/>
        <end position="29"/>
    </location>
</feature>
<evidence type="ECO:0000313" key="3">
    <source>
        <dbReference type="Proteomes" id="UP000595420"/>
    </source>
</evidence>
<gene>
    <name evidence="2" type="ORF">H2515_13535</name>
</gene>
<name>A0A7T4WD16_9PROT</name>
<sequence>MKQQGLMQATIYASAILAGTLWCASPAWADAASSSAAPPSKPVGQAPAEQSRPPAIETLISTTGVLTPAGKFVIEPFIQYTHSSSSIAAVQGFVLAQVLAIGNINIQQYTNDTAYAGVTFRYGVSNRLEMDLRVPFVYAQQNTAVSNLTNNGVQQAFNSTGSGLGDIELSMHYQINKGGNGSPYYIANLQVKSMTGSSPFSMPIYQSYPAGILEQQPTGTGFWGVQPSLTVLYPSDPAVFYGNVSYLWNIGHNAAGTYISPGNAIGFGFGAGLSLNDRASISLGYNQNIVSAPKVGGITPPLATTLEVGSFLVGWSYTLNKSTSINLNLAVGATRQAPDVQLTLRVPYTL</sequence>
<organism evidence="2 3">
    <name type="scientific">Acidithiobacillus ferrivorans</name>
    <dbReference type="NCBI Taxonomy" id="160808"/>
    <lineage>
        <taxon>Bacteria</taxon>
        <taxon>Pseudomonadati</taxon>
        <taxon>Pseudomonadota</taxon>
        <taxon>Acidithiobacillia</taxon>
        <taxon>Acidithiobacillales</taxon>
        <taxon>Acidithiobacillaceae</taxon>
        <taxon>Acidithiobacillus</taxon>
    </lineage>
</organism>
<protein>
    <recommendedName>
        <fullName evidence="4">Transporter</fullName>
    </recommendedName>
</protein>